<proteinExistence type="predicted"/>
<dbReference type="EMBL" id="BARS01039979">
    <property type="protein sequence ID" value="GAG25147.1"/>
    <property type="molecule type" value="Genomic_DNA"/>
</dbReference>
<gene>
    <name evidence="1" type="ORF">S01H1_61006</name>
</gene>
<accession>X0WPK2</accession>
<evidence type="ECO:0000313" key="1">
    <source>
        <dbReference type="EMBL" id="GAG25147.1"/>
    </source>
</evidence>
<comment type="caution">
    <text evidence="1">The sequence shown here is derived from an EMBL/GenBank/DDBJ whole genome shotgun (WGS) entry which is preliminary data.</text>
</comment>
<organism evidence="1">
    <name type="scientific">marine sediment metagenome</name>
    <dbReference type="NCBI Taxonomy" id="412755"/>
    <lineage>
        <taxon>unclassified sequences</taxon>
        <taxon>metagenomes</taxon>
        <taxon>ecological metagenomes</taxon>
    </lineage>
</organism>
<reference evidence="1" key="1">
    <citation type="journal article" date="2014" name="Front. Microbiol.">
        <title>High frequency of phylogenetically diverse reductive dehalogenase-homologous genes in deep subseafloor sedimentary metagenomes.</title>
        <authorList>
            <person name="Kawai M."/>
            <person name="Futagami T."/>
            <person name="Toyoda A."/>
            <person name="Takaki Y."/>
            <person name="Nishi S."/>
            <person name="Hori S."/>
            <person name="Arai W."/>
            <person name="Tsubouchi T."/>
            <person name="Morono Y."/>
            <person name="Uchiyama I."/>
            <person name="Ito T."/>
            <person name="Fujiyama A."/>
            <person name="Inagaki F."/>
            <person name="Takami H."/>
        </authorList>
    </citation>
    <scope>NUCLEOTIDE SEQUENCE</scope>
    <source>
        <strain evidence="1">Expedition CK06-06</strain>
    </source>
</reference>
<protein>
    <submittedName>
        <fullName evidence="1">Uncharacterized protein</fullName>
    </submittedName>
</protein>
<feature type="non-terminal residue" evidence="1">
    <location>
        <position position="150"/>
    </location>
</feature>
<sequence>MTEEDLDDKLFIFISKLLTDELIRQGHKLTGSLINSLDSRIKVAKRKTTFEYLMLAYGRALNDGVSPSRIPYTIGGPPRGGKSKYIQGLIKFAMLKFKLDKKKATGVAFAIAKKQKEKGSPLTGKIGFIDNTLEANMDKITELISDYYEA</sequence>
<dbReference type="AlphaFoldDB" id="X0WPK2"/>
<name>X0WPK2_9ZZZZ</name>